<feature type="chain" id="PRO_5004675675" evidence="1">
    <location>
        <begin position="24"/>
        <end position="236"/>
    </location>
</feature>
<accession>U6M5M3</accession>
<dbReference type="RefSeq" id="XP_013333620.1">
    <property type="nucleotide sequence ID" value="XM_013478166.1"/>
</dbReference>
<proteinExistence type="predicted"/>
<feature type="signal peptide" evidence="1">
    <location>
        <begin position="1"/>
        <end position="23"/>
    </location>
</feature>
<dbReference type="GeneID" id="25334535"/>
<organism evidence="2 3">
    <name type="scientific">Eimeria maxima</name>
    <name type="common">Coccidian parasite</name>
    <dbReference type="NCBI Taxonomy" id="5804"/>
    <lineage>
        <taxon>Eukaryota</taxon>
        <taxon>Sar</taxon>
        <taxon>Alveolata</taxon>
        <taxon>Apicomplexa</taxon>
        <taxon>Conoidasida</taxon>
        <taxon>Coccidia</taxon>
        <taxon>Eucoccidiorida</taxon>
        <taxon>Eimeriorina</taxon>
        <taxon>Eimeriidae</taxon>
        <taxon>Eimeria</taxon>
    </lineage>
</organism>
<dbReference type="Pfam" id="PF11054">
    <property type="entry name" value="Surface_antigen"/>
    <property type="match status" value="1"/>
</dbReference>
<evidence type="ECO:0000313" key="2">
    <source>
        <dbReference type="EMBL" id="CDJ56970.1"/>
    </source>
</evidence>
<keyword evidence="1" id="KW-0732">Signal</keyword>
<reference evidence="2" key="1">
    <citation type="submission" date="2013-10" db="EMBL/GenBank/DDBJ databases">
        <title>Genomic analysis of the causative agents of coccidiosis in chickens.</title>
        <authorList>
            <person name="Reid A.J."/>
            <person name="Blake D."/>
            <person name="Billington K."/>
            <person name="Browne H."/>
            <person name="Dunn M."/>
            <person name="Hung S."/>
            <person name="Kawahara F."/>
            <person name="Miranda-Saavedra D."/>
            <person name="Mourier T."/>
            <person name="Nagra H."/>
            <person name="Otto T.D."/>
            <person name="Rawlings N."/>
            <person name="Sanchez A."/>
            <person name="Sanders M."/>
            <person name="Subramaniam C."/>
            <person name="Tay Y."/>
            <person name="Dear P."/>
            <person name="Doerig C."/>
            <person name="Gruber A."/>
            <person name="Parkinson J."/>
            <person name="Shirley M."/>
            <person name="Wan K.L."/>
            <person name="Berriman M."/>
            <person name="Tomley F."/>
            <person name="Pain A."/>
        </authorList>
    </citation>
    <scope>NUCLEOTIDE SEQUENCE [LARGE SCALE GENOMIC DNA]</scope>
    <source>
        <strain evidence="2">Weybridge</strain>
    </source>
</reference>
<keyword evidence="3" id="KW-1185">Reference proteome</keyword>
<dbReference type="EMBL" id="HG719181">
    <property type="protein sequence ID" value="CDJ56970.1"/>
    <property type="molecule type" value="Genomic_DNA"/>
</dbReference>
<name>U6M5M3_EIMMA</name>
<dbReference type="Proteomes" id="UP000030763">
    <property type="component" value="Unassembled WGS sequence"/>
</dbReference>
<protein>
    <submittedName>
        <fullName evidence="2">SAG family member</fullName>
    </submittedName>
</protein>
<evidence type="ECO:0000313" key="3">
    <source>
        <dbReference type="Proteomes" id="UP000030763"/>
    </source>
</evidence>
<sequence length="236" mass="24874">MVGLKFLSLAATAVFLLARGATAGAVKSTAERVNCTSAMNAARNGGAFVALNPAEDPAYQLPITTTSTTPPTTSTSNDAYIKKVCAAMKNKTPISTTTKPDGIFAYAVQTEEKPDCEAAVDYWKKAYSTIGDLPPAFSNYTTAPYNDANNVSLMSLFNPKDDPTVDCAYFKCADASEASVEFKALLCVTTPNALKKNEQPFTEDEWKRINTAINSGSAAVPTAIVVGAAALAALFL</sequence>
<evidence type="ECO:0000256" key="1">
    <source>
        <dbReference type="SAM" id="SignalP"/>
    </source>
</evidence>
<gene>
    <name evidence="2" type="ORF">EMWEY_00005490</name>
</gene>
<dbReference type="OrthoDB" id="347465at2759"/>
<reference evidence="2" key="2">
    <citation type="submission" date="2013-10" db="EMBL/GenBank/DDBJ databases">
        <authorList>
            <person name="Aslett M."/>
        </authorList>
    </citation>
    <scope>NUCLEOTIDE SEQUENCE [LARGE SCALE GENOMIC DNA]</scope>
    <source>
        <strain evidence="2">Weybridge</strain>
    </source>
</reference>
<dbReference type="VEuPathDB" id="ToxoDB:EMWEY_00005490"/>
<dbReference type="AlphaFoldDB" id="U6M5M3"/>
<dbReference type="InterPro" id="IPR021288">
    <property type="entry name" value="Surface_antigen"/>
</dbReference>